<evidence type="ECO:0000256" key="8">
    <source>
        <dbReference type="ARBA" id="ARBA00023136"/>
    </source>
</evidence>
<feature type="transmembrane region" description="Helical" evidence="12">
    <location>
        <begin position="511"/>
        <end position="532"/>
    </location>
</feature>
<sequence>MHGTNTLGVALDKEVYVGQLQNDDLVKISRIPLDELVYSGPSGDFSLLEFKLINESSALVCTSNGCIICSRNAMPIPTCHTIPLRQKQEKWSGVSATLVNNGIMLRTISDKKDNASIYYLLSGQNSSQLSNDAPGHSEFETVAAFSTTTHSYFVGSAKRMDRSLYPIKNETTRYNTDVRITRICNADRTDNLRSRVDLVLSCGGIDYRRTEKAITNKATAAFYSPYLEKLLIAFQHGEEITQNYICSYDLENLKSLFANTWNMCQSLAEPLDTTHCQGPYANLKNECFLFSWDNPTSQPYCSAYNGKKGSKNCQLHATFSLNKAYGSLENFKPHDGELLFKENHKEPIVAIREVSNDGALYALRKDDHLIRLLDGVETSSDLLSTFPTQAGNYMLEVVPNNNELIVVTQCDDACNMTVAFGSTEANCTTENPQKHPCVVKVKDSFKSTIKKTTRSRPYNSGIFTIVNPTTLSQAYTKIPYYTTTANPNQKRTYSDETTTISDKTEFTYPNVVVAILAVLCLFAVLWVVLIHYQSVKTELPLKALPDQLNPNKLIILKSQPLGSGVSATVYKGSFKTSTSEYERVAVKIFNEIYAHFMNTEFIDELKVLRQIQHPNIVGFIGHAYIDRTLHIVTEYMAGGSLHDYIKDGSTVLKYQNSFDYLDQILSAMVYLSQQQIVHRDLAARNCLLNGDHTILKVSDFGLARSVDFKGEYQILHIDTALPTRWIALEAFSQHKFTEKSDVWSFGVLVWELFTRGNTPYFPLDHGQILEFLNEGRRLQCPVTCPEQIYALIVTCWDSKPKRRPSFKQLQKDMTDVIRCLMNANKKFVENKYERPSNQPLRYYKNNAVTAV</sequence>
<protein>
    <recommendedName>
        <fullName evidence="3">receptor protein-tyrosine kinase</fullName>
        <ecNumber evidence="3">2.7.10.1</ecNumber>
    </recommendedName>
</protein>
<proteinExistence type="predicted"/>
<dbReference type="GO" id="GO:0048680">
    <property type="term" value="P:positive regulation of axon regeneration"/>
    <property type="evidence" value="ECO:0007669"/>
    <property type="project" value="UniProtKB-ARBA"/>
</dbReference>
<dbReference type="EC" id="2.7.10.1" evidence="3"/>
<evidence type="ECO:0000256" key="3">
    <source>
        <dbReference type="ARBA" id="ARBA00011902"/>
    </source>
</evidence>
<name>A0A7E4VHJ6_PANRE</name>
<dbReference type="GO" id="GO:0012505">
    <property type="term" value="C:endomembrane system"/>
    <property type="evidence" value="ECO:0007669"/>
    <property type="project" value="UniProtKB-SubCell"/>
</dbReference>
<feature type="binding site" evidence="11">
    <location>
        <position position="587"/>
    </location>
    <ligand>
        <name>ATP</name>
        <dbReference type="ChEBI" id="CHEBI:30616"/>
    </ligand>
</feature>
<dbReference type="SUPFAM" id="SSF56112">
    <property type="entry name" value="Protein kinase-like (PK-like)"/>
    <property type="match status" value="1"/>
</dbReference>
<dbReference type="PRINTS" id="PR00109">
    <property type="entry name" value="TYRKINASE"/>
</dbReference>
<keyword evidence="7 11" id="KW-0067">ATP-binding</keyword>
<evidence type="ECO:0000259" key="13">
    <source>
        <dbReference type="PROSITE" id="PS50011"/>
    </source>
</evidence>
<keyword evidence="4" id="KW-0808">Transferase</keyword>
<evidence type="ECO:0000313" key="14">
    <source>
        <dbReference type="Proteomes" id="UP000492821"/>
    </source>
</evidence>
<keyword evidence="8 12" id="KW-0472">Membrane</keyword>
<keyword evidence="12" id="KW-0812">Transmembrane</keyword>
<dbReference type="GO" id="GO:0004714">
    <property type="term" value="F:transmembrane receptor protein tyrosine kinase activity"/>
    <property type="evidence" value="ECO:0007669"/>
    <property type="project" value="UniProtKB-EC"/>
</dbReference>
<evidence type="ECO:0000256" key="9">
    <source>
        <dbReference type="ARBA" id="ARBA00023137"/>
    </source>
</evidence>
<keyword evidence="6" id="KW-0418">Kinase</keyword>
<evidence type="ECO:0000256" key="5">
    <source>
        <dbReference type="ARBA" id="ARBA00022741"/>
    </source>
</evidence>
<dbReference type="WBParaSite" id="Pan_g2090.t1">
    <property type="protein sequence ID" value="Pan_g2090.t1"/>
    <property type="gene ID" value="Pan_g2090"/>
</dbReference>
<dbReference type="Gene3D" id="2.130.10.10">
    <property type="entry name" value="YVTN repeat-like/Quinoprotein amine dehydrogenase"/>
    <property type="match status" value="1"/>
</dbReference>
<evidence type="ECO:0000313" key="15">
    <source>
        <dbReference type="WBParaSite" id="Pan_g2090.t1"/>
    </source>
</evidence>
<dbReference type="Gene3D" id="1.10.510.10">
    <property type="entry name" value="Transferase(Phosphotransferase) domain 1"/>
    <property type="match status" value="1"/>
</dbReference>
<feature type="domain" description="Protein kinase" evidence="13">
    <location>
        <begin position="555"/>
        <end position="817"/>
    </location>
</feature>
<dbReference type="InterPro" id="IPR050122">
    <property type="entry name" value="RTK"/>
</dbReference>
<dbReference type="GO" id="GO:0043235">
    <property type="term" value="C:receptor complex"/>
    <property type="evidence" value="ECO:0007669"/>
    <property type="project" value="TreeGrafter"/>
</dbReference>
<dbReference type="FunFam" id="1.10.510.10:FF:001512">
    <property type="entry name" value="Receptor tyrosine-protein kinase erbB-2"/>
    <property type="match status" value="1"/>
</dbReference>
<dbReference type="GO" id="GO:0007169">
    <property type="term" value="P:cell surface receptor protein tyrosine kinase signaling pathway"/>
    <property type="evidence" value="ECO:0007669"/>
    <property type="project" value="TreeGrafter"/>
</dbReference>
<dbReference type="InterPro" id="IPR001245">
    <property type="entry name" value="Ser-Thr/Tyr_kinase_cat_dom"/>
</dbReference>
<reference evidence="14" key="1">
    <citation type="journal article" date="2013" name="Genetics">
        <title>The draft genome and transcriptome of Panagrellus redivivus are shaped by the harsh demands of a free-living lifestyle.</title>
        <authorList>
            <person name="Srinivasan J."/>
            <person name="Dillman A.R."/>
            <person name="Macchietto M.G."/>
            <person name="Heikkinen L."/>
            <person name="Lakso M."/>
            <person name="Fracchia K.M."/>
            <person name="Antoshechkin I."/>
            <person name="Mortazavi A."/>
            <person name="Wong G."/>
            <person name="Sternberg P.W."/>
        </authorList>
    </citation>
    <scope>NUCLEOTIDE SEQUENCE [LARGE SCALE GENOMIC DNA]</scope>
    <source>
        <strain evidence="14">MT8872</strain>
    </source>
</reference>
<dbReference type="GO" id="GO:0061564">
    <property type="term" value="P:axon development"/>
    <property type="evidence" value="ECO:0007669"/>
    <property type="project" value="UniProtKB-ARBA"/>
</dbReference>
<dbReference type="PANTHER" id="PTHR24416">
    <property type="entry name" value="TYROSINE-PROTEIN KINASE RECEPTOR"/>
    <property type="match status" value="1"/>
</dbReference>
<dbReference type="PROSITE" id="PS50011">
    <property type="entry name" value="PROTEIN_KINASE_DOM"/>
    <property type="match status" value="1"/>
</dbReference>
<dbReference type="PROSITE" id="PS00107">
    <property type="entry name" value="PROTEIN_KINASE_ATP"/>
    <property type="match status" value="1"/>
</dbReference>
<evidence type="ECO:0000256" key="12">
    <source>
        <dbReference type="SAM" id="Phobius"/>
    </source>
</evidence>
<dbReference type="InterPro" id="IPR008266">
    <property type="entry name" value="Tyr_kinase_AS"/>
</dbReference>
<evidence type="ECO:0000256" key="6">
    <source>
        <dbReference type="ARBA" id="ARBA00022777"/>
    </source>
</evidence>
<evidence type="ECO:0000256" key="2">
    <source>
        <dbReference type="ARBA" id="ARBA00004308"/>
    </source>
</evidence>
<keyword evidence="5 11" id="KW-0547">Nucleotide-binding</keyword>
<dbReference type="PROSITE" id="PS00109">
    <property type="entry name" value="PROTEIN_KINASE_TYR"/>
    <property type="match status" value="1"/>
</dbReference>
<dbReference type="Proteomes" id="UP000492821">
    <property type="component" value="Unassembled WGS sequence"/>
</dbReference>
<dbReference type="InterPro" id="IPR020635">
    <property type="entry name" value="Tyr_kinase_cat_dom"/>
</dbReference>
<keyword evidence="9" id="KW-0829">Tyrosine-protein kinase</keyword>
<dbReference type="GO" id="GO:0005524">
    <property type="term" value="F:ATP binding"/>
    <property type="evidence" value="ECO:0007669"/>
    <property type="project" value="UniProtKB-UniRule"/>
</dbReference>
<dbReference type="PANTHER" id="PTHR24416:SF617">
    <property type="entry name" value="RET ONCOGENE, ISOFORM A"/>
    <property type="match status" value="1"/>
</dbReference>
<dbReference type="Pfam" id="PF07714">
    <property type="entry name" value="PK_Tyr_Ser-Thr"/>
    <property type="match status" value="1"/>
</dbReference>
<reference evidence="15" key="2">
    <citation type="submission" date="2020-10" db="UniProtKB">
        <authorList>
            <consortium name="WormBaseParasite"/>
        </authorList>
    </citation>
    <scope>IDENTIFICATION</scope>
</reference>
<evidence type="ECO:0000256" key="1">
    <source>
        <dbReference type="ARBA" id="ARBA00004167"/>
    </source>
</evidence>
<evidence type="ECO:0000256" key="4">
    <source>
        <dbReference type="ARBA" id="ARBA00022679"/>
    </source>
</evidence>
<organism evidence="14 15">
    <name type="scientific">Panagrellus redivivus</name>
    <name type="common">Microworm</name>
    <dbReference type="NCBI Taxonomy" id="6233"/>
    <lineage>
        <taxon>Eukaryota</taxon>
        <taxon>Metazoa</taxon>
        <taxon>Ecdysozoa</taxon>
        <taxon>Nematoda</taxon>
        <taxon>Chromadorea</taxon>
        <taxon>Rhabditida</taxon>
        <taxon>Tylenchina</taxon>
        <taxon>Panagrolaimomorpha</taxon>
        <taxon>Panagrolaimoidea</taxon>
        <taxon>Panagrolaimidae</taxon>
        <taxon>Panagrellus</taxon>
    </lineage>
</organism>
<comment type="catalytic activity">
    <reaction evidence="10">
        <text>L-tyrosyl-[protein] + ATP = O-phospho-L-tyrosyl-[protein] + ADP + H(+)</text>
        <dbReference type="Rhea" id="RHEA:10596"/>
        <dbReference type="Rhea" id="RHEA-COMP:10136"/>
        <dbReference type="Rhea" id="RHEA-COMP:20101"/>
        <dbReference type="ChEBI" id="CHEBI:15378"/>
        <dbReference type="ChEBI" id="CHEBI:30616"/>
        <dbReference type="ChEBI" id="CHEBI:46858"/>
        <dbReference type="ChEBI" id="CHEBI:61978"/>
        <dbReference type="ChEBI" id="CHEBI:456216"/>
        <dbReference type="EC" id="2.7.10.1"/>
    </reaction>
</comment>
<dbReference type="GO" id="GO:0005886">
    <property type="term" value="C:plasma membrane"/>
    <property type="evidence" value="ECO:0007669"/>
    <property type="project" value="TreeGrafter"/>
</dbReference>
<dbReference type="InterPro" id="IPR000719">
    <property type="entry name" value="Prot_kinase_dom"/>
</dbReference>
<dbReference type="InterPro" id="IPR017441">
    <property type="entry name" value="Protein_kinase_ATP_BS"/>
</dbReference>
<dbReference type="InterPro" id="IPR011009">
    <property type="entry name" value="Kinase-like_dom_sf"/>
</dbReference>
<evidence type="ECO:0000256" key="11">
    <source>
        <dbReference type="PROSITE-ProRule" id="PRU10141"/>
    </source>
</evidence>
<keyword evidence="12" id="KW-1133">Transmembrane helix</keyword>
<dbReference type="AlphaFoldDB" id="A0A7E4VHJ6"/>
<evidence type="ECO:0000256" key="10">
    <source>
        <dbReference type="ARBA" id="ARBA00051243"/>
    </source>
</evidence>
<evidence type="ECO:0000256" key="7">
    <source>
        <dbReference type="ARBA" id="ARBA00022840"/>
    </source>
</evidence>
<dbReference type="SMART" id="SM00219">
    <property type="entry name" value="TyrKc"/>
    <property type="match status" value="1"/>
</dbReference>
<dbReference type="CDD" id="cd00192">
    <property type="entry name" value="PTKc"/>
    <property type="match status" value="1"/>
</dbReference>
<dbReference type="InterPro" id="IPR015943">
    <property type="entry name" value="WD40/YVTN_repeat-like_dom_sf"/>
</dbReference>
<accession>A0A7E4VHJ6</accession>
<comment type="subcellular location">
    <subcellularLocation>
        <location evidence="2">Endomembrane system</location>
    </subcellularLocation>
    <subcellularLocation>
        <location evidence="1">Membrane</location>
        <topology evidence="1">Single-pass membrane protein</topology>
    </subcellularLocation>
</comment>
<keyword evidence="14" id="KW-1185">Reference proteome</keyword>